<organism evidence="1 2">
    <name type="scientific">Phanerochaete sordida</name>
    <dbReference type="NCBI Taxonomy" id="48140"/>
    <lineage>
        <taxon>Eukaryota</taxon>
        <taxon>Fungi</taxon>
        <taxon>Dikarya</taxon>
        <taxon>Basidiomycota</taxon>
        <taxon>Agaricomycotina</taxon>
        <taxon>Agaricomycetes</taxon>
        <taxon>Polyporales</taxon>
        <taxon>Phanerochaetaceae</taxon>
        <taxon>Phanerochaete</taxon>
    </lineage>
</organism>
<name>A0A9P3GJ11_9APHY</name>
<keyword evidence="2" id="KW-1185">Reference proteome</keyword>
<dbReference type="Proteomes" id="UP000703269">
    <property type="component" value="Unassembled WGS sequence"/>
</dbReference>
<reference evidence="1 2" key="1">
    <citation type="submission" date="2021-08" db="EMBL/GenBank/DDBJ databases">
        <title>Draft Genome Sequence of Phanerochaete sordida strain YK-624.</title>
        <authorList>
            <person name="Mori T."/>
            <person name="Dohra H."/>
            <person name="Suzuki T."/>
            <person name="Kawagishi H."/>
            <person name="Hirai H."/>
        </authorList>
    </citation>
    <scope>NUCLEOTIDE SEQUENCE [LARGE SCALE GENOMIC DNA]</scope>
    <source>
        <strain evidence="1 2">YK-624</strain>
    </source>
</reference>
<proteinExistence type="predicted"/>
<evidence type="ECO:0000313" key="1">
    <source>
        <dbReference type="EMBL" id="GJE95144.1"/>
    </source>
</evidence>
<evidence type="ECO:0000313" key="2">
    <source>
        <dbReference type="Proteomes" id="UP000703269"/>
    </source>
</evidence>
<dbReference type="AlphaFoldDB" id="A0A9P3GJ11"/>
<accession>A0A9P3GJ11</accession>
<comment type="caution">
    <text evidence="1">The sequence shown here is derived from an EMBL/GenBank/DDBJ whole genome shotgun (WGS) entry which is preliminary data.</text>
</comment>
<sequence>MCHRQLRFHQFDRCKDVIFVGESKVDCHKADCFNSRLHPQPCSNNLPNGQCGCRRYWTQPERLYKDLDGKCDKCTDEDARNAAAGGSAQ</sequence>
<gene>
    <name evidence="1" type="ORF">PsYK624_113250</name>
</gene>
<dbReference type="EMBL" id="BPQB01000046">
    <property type="protein sequence ID" value="GJE95144.1"/>
    <property type="molecule type" value="Genomic_DNA"/>
</dbReference>
<dbReference type="OrthoDB" id="2816594at2759"/>
<protein>
    <submittedName>
        <fullName evidence="1">Uncharacterized protein</fullName>
    </submittedName>
</protein>